<proteinExistence type="predicted"/>
<dbReference type="EMBL" id="BARV01045136">
    <property type="protein sequence ID" value="GAI66188.1"/>
    <property type="molecule type" value="Genomic_DNA"/>
</dbReference>
<dbReference type="AlphaFoldDB" id="X1QD87"/>
<comment type="subcellular location">
    <subcellularLocation>
        <location evidence="1">Membrane</location>
        <topology evidence="1">Multi-pass membrane protein</topology>
    </subcellularLocation>
</comment>
<organism evidence="5">
    <name type="scientific">marine sediment metagenome</name>
    <dbReference type="NCBI Taxonomy" id="412755"/>
    <lineage>
        <taxon>unclassified sequences</taxon>
        <taxon>metagenomes</taxon>
        <taxon>ecological metagenomes</taxon>
    </lineage>
</organism>
<evidence type="ECO:0000256" key="1">
    <source>
        <dbReference type="ARBA" id="ARBA00004141"/>
    </source>
</evidence>
<name>X1QD87_9ZZZZ</name>
<feature type="non-terminal residue" evidence="5">
    <location>
        <position position="1"/>
    </location>
</feature>
<keyword evidence="4" id="KW-0472">Membrane</keyword>
<gene>
    <name evidence="5" type="ORF">S06H3_66330</name>
</gene>
<evidence type="ECO:0000313" key="5">
    <source>
        <dbReference type="EMBL" id="GAI66188.1"/>
    </source>
</evidence>
<accession>X1QD87</accession>
<comment type="caution">
    <text evidence="5">The sequence shown here is derived from an EMBL/GenBank/DDBJ whole genome shotgun (WGS) entry which is preliminary data.</text>
</comment>
<protein>
    <recommendedName>
        <fullName evidence="6">DUF4870 domain-containing protein</fullName>
    </recommendedName>
</protein>
<evidence type="ECO:0000256" key="2">
    <source>
        <dbReference type="ARBA" id="ARBA00022692"/>
    </source>
</evidence>
<keyword evidence="3" id="KW-1133">Transmembrane helix</keyword>
<dbReference type="InterPro" id="IPR019109">
    <property type="entry name" value="MamF_MmsF"/>
</dbReference>
<evidence type="ECO:0000256" key="3">
    <source>
        <dbReference type="ARBA" id="ARBA00022989"/>
    </source>
</evidence>
<evidence type="ECO:0008006" key="6">
    <source>
        <dbReference type="Google" id="ProtNLM"/>
    </source>
</evidence>
<sequence>VTIFDFVFLLIAAVKANDGHHYRYPLTIRFIK</sequence>
<evidence type="ECO:0000256" key="4">
    <source>
        <dbReference type="ARBA" id="ARBA00023136"/>
    </source>
</evidence>
<reference evidence="5" key="1">
    <citation type="journal article" date="2014" name="Front. Microbiol.">
        <title>High frequency of phylogenetically diverse reductive dehalogenase-homologous genes in deep subseafloor sedimentary metagenomes.</title>
        <authorList>
            <person name="Kawai M."/>
            <person name="Futagami T."/>
            <person name="Toyoda A."/>
            <person name="Takaki Y."/>
            <person name="Nishi S."/>
            <person name="Hori S."/>
            <person name="Arai W."/>
            <person name="Tsubouchi T."/>
            <person name="Morono Y."/>
            <person name="Uchiyama I."/>
            <person name="Ito T."/>
            <person name="Fujiyama A."/>
            <person name="Inagaki F."/>
            <person name="Takami H."/>
        </authorList>
    </citation>
    <scope>NUCLEOTIDE SEQUENCE</scope>
    <source>
        <strain evidence="5">Expedition CK06-06</strain>
    </source>
</reference>
<dbReference type="Pfam" id="PF09685">
    <property type="entry name" value="MamF_MmsF"/>
    <property type="match status" value="1"/>
</dbReference>
<keyword evidence="2" id="KW-0812">Transmembrane</keyword>